<reference evidence="3 4" key="1">
    <citation type="submission" date="2018-10" db="EMBL/GenBank/DDBJ databases">
        <title>Draft genome sequence of Bacillus salarius IM0101, isolated from a hypersaline soil in Inner Mongolia, China.</title>
        <authorList>
            <person name="Yamprayoonswat W."/>
            <person name="Boonvisut S."/>
            <person name="Jumpathong W."/>
            <person name="Sittihan S."/>
            <person name="Ruangsuj P."/>
            <person name="Wanthongcharoen S."/>
            <person name="Thongpramul N."/>
            <person name="Pimmason S."/>
            <person name="Yu B."/>
            <person name="Yasawong M."/>
        </authorList>
    </citation>
    <scope>NUCLEOTIDE SEQUENCE [LARGE SCALE GENOMIC DNA]</scope>
    <source>
        <strain evidence="3 4">IM0101</strain>
    </source>
</reference>
<dbReference type="EMBL" id="RBVX01000025">
    <property type="protein sequence ID" value="RSL31409.1"/>
    <property type="molecule type" value="Genomic_DNA"/>
</dbReference>
<dbReference type="Proteomes" id="UP000275076">
    <property type="component" value="Unassembled WGS sequence"/>
</dbReference>
<dbReference type="InterPro" id="IPR003488">
    <property type="entry name" value="DprA"/>
</dbReference>
<evidence type="ECO:0000256" key="1">
    <source>
        <dbReference type="ARBA" id="ARBA00006525"/>
    </source>
</evidence>
<organism evidence="3 4">
    <name type="scientific">Salibacterium salarium</name>
    <dbReference type="NCBI Taxonomy" id="284579"/>
    <lineage>
        <taxon>Bacteria</taxon>
        <taxon>Bacillati</taxon>
        <taxon>Bacillota</taxon>
        <taxon>Bacilli</taxon>
        <taxon>Bacillales</taxon>
        <taxon>Bacillaceae</taxon>
    </lineage>
</organism>
<accession>A0A428MZF2</accession>
<dbReference type="Pfam" id="PF02481">
    <property type="entry name" value="DNA_processg_A"/>
    <property type="match status" value="1"/>
</dbReference>
<dbReference type="PANTHER" id="PTHR43022">
    <property type="entry name" value="PROTEIN SMF"/>
    <property type="match status" value="1"/>
</dbReference>
<dbReference type="NCBIfam" id="TIGR00732">
    <property type="entry name" value="dprA"/>
    <property type="match status" value="1"/>
</dbReference>
<keyword evidence="4" id="KW-1185">Reference proteome</keyword>
<dbReference type="GO" id="GO:0009294">
    <property type="term" value="P:DNA-mediated transformation"/>
    <property type="evidence" value="ECO:0007669"/>
    <property type="project" value="InterPro"/>
</dbReference>
<dbReference type="AlphaFoldDB" id="A0A428MZF2"/>
<protein>
    <submittedName>
        <fullName evidence="3">DNA-protecting protein DprA</fullName>
    </submittedName>
</protein>
<dbReference type="PANTHER" id="PTHR43022:SF1">
    <property type="entry name" value="PROTEIN SMF"/>
    <property type="match status" value="1"/>
</dbReference>
<evidence type="ECO:0000313" key="4">
    <source>
        <dbReference type="Proteomes" id="UP000275076"/>
    </source>
</evidence>
<comment type="caution">
    <text evidence="3">The sequence shown here is derived from an EMBL/GenBank/DDBJ whole genome shotgun (WGS) entry which is preliminary data.</text>
</comment>
<dbReference type="SUPFAM" id="SSF102405">
    <property type="entry name" value="MCP/YpsA-like"/>
    <property type="match status" value="1"/>
</dbReference>
<dbReference type="InterPro" id="IPR057666">
    <property type="entry name" value="DrpA_SLOG"/>
</dbReference>
<dbReference type="Gene3D" id="3.40.50.450">
    <property type="match status" value="1"/>
</dbReference>
<dbReference type="OrthoDB" id="9785707at2"/>
<evidence type="ECO:0000259" key="2">
    <source>
        <dbReference type="Pfam" id="PF02481"/>
    </source>
</evidence>
<evidence type="ECO:0000313" key="3">
    <source>
        <dbReference type="EMBL" id="RSL31409.1"/>
    </source>
</evidence>
<sequence>MLHLHEAPFLGWKRIQALYKVDPTLELPYHLSPAEIVETLNMSTNQATALCQYLRTTTSTFETYKSQGIHILTPFHDSYPLRLSQIYDPPWVLYVKGNLELLHKPYTLGVVGTRTPSMYGRDALQRLLPPLIKQGVSIISGMAKGTDTIAHSLVIKEKGYTIAVLGSGFHHIYPRENEALAHHLSTSHLLVTEYPPNTPPRKWQFPMRNRIISGLSDTVFVSEAGERSGSLITAYQGLEQGKEVRALPGSIFSSMSKGTNQLIKEGAEPVVAPEDLLL</sequence>
<proteinExistence type="inferred from homology"/>
<feature type="domain" description="Smf/DprA SLOG" evidence="2">
    <location>
        <begin position="71"/>
        <end position="277"/>
    </location>
</feature>
<name>A0A428MZF2_9BACI</name>
<comment type="similarity">
    <text evidence="1">Belongs to the DprA/Smf family.</text>
</comment>
<gene>
    <name evidence="3" type="primary">dprA</name>
    <name evidence="3" type="ORF">D7Z54_21375</name>
</gene>